<evidence type="ECO:0000259" key="7">
    <source>
        <dbReference type="PROSITE" id="PS50109"/>
    </source>
</evidence>
<name>K9WJ62_9CYAN</name>
<dbReference type="Gene3D" id="3.30.565.10">
    <property type="entry name" value="Histidine kinase-like ATPase, C-terminal domain"/>
    <property type="match status" value="1"/>
</dbReference>
<dbReference type="SMART" id="SM00065">
    <property type="entry name" value="GAF"/>
    <property type="match status" value="1"/>
</dbReference>
<dbReference type="SUPFAM" id="SSF55874">
    <property type="entry name" value="ATPase domain of HSP90 chaperone/DNA topoisomerase II/histidine kinase"/>
    <property type="match status" value="1"/>
</dbReference>
<dbReference type="InterPro" id="IPR036097">
    <property type="entry name" value="HisK_dim/P_sf"/>
</dbReference>
<gene>
    <name evidence="10" type="ORF">Mic7113_4149</name>
</gene>
<keyword evidence="4" id="KW-0808">Transferase</keyword>
<dbReference type="SUPFAM" id="SSF55785">
    <property type="entry name" value="PYP-like sensor domain (PAS domain)"/>
    <property type="match status" value="2"/>
</dbReference>
<evidence type="ECO:0000256" key="4">
    <source>
        <dbReference type="ARBA" id="ARBA00022679"/>
    </source>
</evidence>
<dbReference type="Gene3D" id="3.30.450.40">
    <property type="match status" value="1"/>
</dbReference>
<dbReference type="STRING" id="1173027.Mic7113_4149"/>
<evidence type="ECO:0000256" key="5">
    <source>
        <dbReference type="ARBA" id="ARBA00022777"/>
    </source>
</evidence>
<dbReference type="PANTHER" id="PTHR43304">
    <property type="entry name" value="PHYTOCHROME-LIKE PROTEIN CPH1"/>
    <property type="match status" value="1"/>
</dbReference>
<protein>
    <recommendedName>
        <fullName evidence="2">histidine kinase</fullName>
        <ecNumber evidence="2">2.7.13.3</ecNumber>
    </recommendedName>
</protein>
<dbReference type="SUPFAM" id="SSF55781">
    <property type="entry name" value="GAF domain-like"/>
    <property type="match status" value="1"/>
</dbReference>
<dbReference type="Pfam" id="PF08447">
    <property type="entry name" value="PAS_3"/>
    <property type="match status" value="2"/>
</dbReference>
<dbReference type="SMART" id="SM00091">
    <property type="entry name" value="PAS"/>
    <property type="match status" value="2"/>
</dbReference>
<dbReference type="eggNOG" id="COG2203">
    <property type="taxonomic scope" value="Bacteria"/>
</dbReference>
<dbReference type="InterPro" id="IPR052162">
    <property type="entry name" value="Sensor_kinase/Photoreceptor"/>
</dbReference>
<dbReference type="InterPro" id="IPR003594">
    <property type="entry name" value="HATPase_dom"/>
</dbReference>
<feature type="domain" description="PAS" evidence="8">
    <location>
        <begin position="253"/>
        <end position="312"/>
    </location>
</feature>
<feature type="domain" description="PAS" evidence="8">
    <location>
        <begin position="32"/>
        <end position="91"/>
    </location>
</feature>
<dbReference type="eggNOG" id="COG4251">
    <property type="taxonomic scope" value="Bacteria"/>
</dbReference>
<dbReference type="InterPro" id="IPR003661">
    <property type="entry name" value="HisK_dim/P_dom"/>
</dbReference>
<dbReference type="InterPro" id="IPR003018">
    <property type="entry name" value="GAF"/>
</dbReference>
<dbReference type="Pfam" id="PF00512">
    <property type="entry name" value="HisKA"/>
    <property type="match status" value="1"/>
</dbReference>
<dbReference type="Gene3D" id="1.10.287.130">
    <property type="match status" value="1"/>
</dbReference>
<dbReference type="InterPro" id="IPR001610">
    <property type="entry name" value="PAC"/>
</dbReference>
<evidence type="ECO:0000313" key="11">
    <source>
        <dbReference type="Proteomes" id="UP000010471"/>
    </source>
</evidence>
<dbReference type="PROSITE" id="PS50109">
    <property type="entry name" value="HIS_KIN"/>
    <property type="match status" value="1"/>
</dbReference>
<dbReference type="InterPro" id="IPR013655">
    <property type="entry name" value="PAS_fold_3"/>
</dbReference>
<dbReference type="PROSITE" id="PS50113">
    <property type="entry name" value="PAC"/>
    <property type="match status" value="1"/>
</dbReference>
<dbReference type="AlphaFoldDB" id="K9WJ62"/>
<dbReference type="InterPro" id="IPR005467">
    <property type="entry name" value="His_kinase_dom"/>
</dbReference>
<evidence type="ECO:0000259" key="8">
    <source>
        <dbReference type="PROSITE" id="PS50112"/>
    </source>
</evidence>
<keyword evidence="3" id="KW-0597">Phosphoprotein</keyword>
<dbReference type="SUPFAM" id="SSF47384">
    <property type="entry name" value="Homodimeric domain of signal transducing histidine kinase"/>
    <property type="match status" value="1"/>
</dbReference>
<dbReference type="eggNOG" id="COG2202">
    <property type="taxonomic scope" value="Bacteria"/>
</dbReference>
<dbReference type="RefSeq" id="WP_015183987.1">
    <property type="nucleotide sequence ID" value="NC_019738.1"/>
</dbReference>
<comment type="catalytic activity">
    <reaction evidence="1">
        <text>ATP + protein L-histidine = ADP + protein N-phospho-L-histidine.</text>
        <dbReference type="EC" id="2.7.13.3"/>
    </reaction>
</comment>
<evidence type="ECO:0000256" key="3">
    <source>
        <dbReference type="ARBA" id="ARBA00022553"/>
    </source>
</evidence>
<dbReference type="OrthoDB" id="9808408at2"/>
<evidence type="ECO:0000313" key="10">
    <source>
        <dbReference type="EMBL" id="AFZ19851.1"/>
    </source>
</evidence>
<evidence type="ECO:0000256" key="6">
    <source>
        <dbReference type="ARBA" id="ARBA00023012"/>
    </source>
</evidence>
<dbReference type="InterPro" id="IPR000014">
    <property type="entry name" value="PAS"/>
</dbReference>
<dbReference type="KEGG" id="mic:Mic7113_4149"/>
<dbReference type="InterPro" id="IPR000700">
    <property type="entry name" value="PAS-assoc_C"/>
</dbReference>
<dbReference type="InterPro" id="IPR036890">
    <property type="entry name" value="HATPase_C_sf"/>
</dbReference>
<dbReference type="EMBL" id="CP003630">
    <property type="protein sequence ID" value="AFZ19851.1"/>
    <property type="molecule type" value="Genomic_DNA"/>
</dbReference>
<reference evidence="10 11" key="1">
    <citation type="submission" date="2012-06" db="EMBL/GenBank/DDBJ databases">
        <title>Finished chromosome of genome of Microcoleus sp. PCC 7113.</title>
        <authorList>
            <consortium name="US DOE Joint Genome Institute"/>
            <person name="Gugger M."/>
            <person name="Coursin T."/>
            <person name="Rippka R."/>
            <person name="Tandeau De Marsac N."/>
            <person name="Huntemann M."/>
            <person name="Wei C.-L."/>
            <person name="Han J."/>
            <person name="Detter J.C."/>
            <person name="Han C."/>
            <person name="Tapia R."/>
            <person name="Chen A."/>
            <person name="Kyrpides N."/>
            <person name="Mavromatis K."/>
            <person name="Markowitz V."/>
            <person name="Szeto E."/>
            <person name="Ivanova N."/>
            <person name="Pagani I."/>
            <person name="Pati A."/>
            <person name="Goodwin L."/>
            <person name="Nordberg H.P."/>
            <person name="Cantor M.N."/>
            <person name="Hua S.X."/>
            <person name="Woyke T."/>
            <person name="Kerfeld C.A."/>
        </authorList>
    </citation>
    <scope>NUCLEOTIDE SEQUENCE [LARGE SCALE GENOMIC DNA]</scope>
    <source>
        <strain evidence="10 11">PCC 7113</strain>
    </source>
</reference>
<dbReference type="PANTHER" id="PTHR43304:SF1">
    <property type="entry name" value="PAC DOMAIN-CONTAINING PROTEIN"/>
    <property type="match status" value="1"/>
</dbReference>
<evidence type="ECO:0000259" key="9">
    <source>
        <dbReference type="PROSITE" id="PS50113"/>
    </source>
</evidence>
<keyword evidence="11" id="KW-1185">Reference proteome</keyword>
<dbReference type="Pfam" id="PF01590">
    <property type="entry name" value="GAF"/>
    <property type="match status" value="1"/>
</dbReference>
<dbReference type="SMART" id="SM00086">
    <property type="entry name" value="PAC"/>
    <property type="match status" value="2"/>
</dbReference>
<dbReference type="EC" id="2.7.13.3" evidence="2"/>
<accession>K9WJ62</accession>
<organism evidence="10 11">
    <name type="scientific">Allocoleopsis franciscana PCC 7113</name>
    <dbReference type="NCBI Taxonomy" id="1173027"/>
    <lineage>
        <taxon>Bacteria</taxon>
        <taxon>Bacillati</taxon>
        <taxon>Cyanobacteriota</taxon>
        <taxon>Cyanophyceae</taxon>
        <taxon>Coleofasciculales</taxon>
        <taxon>Coleofasciculaceae</taxon>
        <taxon>Allocoleopsis</taxon>
        <taxon>Allocoleopsis franciscana</taxon>
    </lineage>
</organism>
<dbReference type="Gene3D" id="3.30.450.20">
    <property type="entry name" value="PAS domain"/>
    <property type="match status" value="2"/>
</dbReference>
<keyword evidence="6" id="KW-0902">Two-component regulatory system</keyword>
<dbReference type="NCBIfam" id="TIGR00229">
    <property type="entry name" value="sensory_box"/>
    <property type="match status" value="1"/>
</dbReference>
<keyword evidence="5 10" id="KW-0418">Kinase</keyword>
<dbReference type="CDD" id="cd00082">
    <property type="entry name" value="HisKA"/>
    <property type="match status" value="1"/>
</dbReference>
<dbReference type="InterPro" id="IPR029016">
    <property type="entry name" value="GAF-like_dom_sf"/>
</dbReference>
<dbReference type="PROSITE" id="PS50112">
    <property type="entry name" value="PAS"/>
    <property type="match status" value="2"/>
</dbReference>
<dbReference type="CDD" id="cd00130">
    <property type="entry name" value="PAS"/>
    <property type="match status" value="2"/>
</dbReference>
<sequence>MDISFNPNISTSGNDFDDLQNPQSLARRLETSEARIYGLLATLPQIVWLAQINGSVTNFNPRWYEYTGLTASESLGWGFLKAIHPEDRDSLWPSYAASAVVSESVASNPGGCDPIECRIRDSDGIYRWFIGQRMPVKDTQGQILEWVAIYTLKDQPLYPINHSVGDQERGKSNISSSLKPARASSFALSSFASSSSRSNFSVCSPDPKSFGRRIELTPVLATLSQQESTLCDIPKSAQHRRRNWLNELSHTIIWETDATTEQFTFVSHSAEQVLGYPVEQWLENPDFWVNLIHPEDRQWTVAVCRKKIIQDRDYELEYRCLTADHRVVWLRDRAYMIRDEQGQVHKRRGLMVDITLAKLAEVELQARLRQQAAIAQLGQQALLRAPLSSLMDECLNLICQILGVEYCQVWEWLPDNNTLKLRAGFGWREGLVGQALIDASANTQAGYTLQSGQPVVVENLRGETRFQGSPLLHEHDICSGLSVIMGGMSLTRQEGEEELPDIALESQQEQQNSSTQDEPPTFAPALLTRTPLPSSLQRRYLPELNGATLSRQPWGVLAAHTSRQRVFSQSDVDFLQSVANVLAGAMQSQQTDAALYEATAQLAQTTAALEKRSKELDEFAYITSHDLKAPLRAIANLSQWIEEDIAHQLDAENRHQLQLLRGRVYRLEALIEGLLQYSRAGRLKSEPQEVDVGLLLKHVIDTLNPHAQFRIIIAPGMPTLMTERLPLERVFTQLIDNAIKHHPLADGTVMIGIEEQPDAYEFRVVDDGLGIAPQFHERVFGIFQTLQAKDTHENTGLGLAIAKRIVEGKGGTIRLESQEGQGATFYFTWPKVLR</sequence>
<dbReference type="GO" id="GO:0000155">
    <property type="term" value="F:phosphorelay sensor kinase activity"/>
    <property type="evidence" value="ECO:0007669"/>
    <property type="project" value="InterPro"/>
</dbReference>
<dbReference type="SMART" id="SM00388">
    <property type="entry name" value="HisKA"/>
    <property type="match status" value="1"/>
</dbReference>
<proteinExistence type="predicted"/>
<evidence type="ECO:0000256" key="2">
    <source>
        <dbReference type="ARBA" id="ARBA00012438"/>
    </source>
</evidence>
<dbReference type="InterPro" id="IPR035965">
    <property type="entry name" value="PAS-like_dom_sf"/>
</dbReference>
<dbReference type="HOGENOM" id="CLU_340351_0_0_3"/>
<dbReference type="Pfam" id="PF02518">
    <property type="entry name" value="HATPase_c"/>
    <property type="match status" value="1"/>
</dbReference>
<dbReference type="SMART" id="SM00387">
    <property type="entry name" value="HATPase_c"/>
    <property type="match status" value="1"/>
</dbReference>
<evidence type="ECO:0000256" key="1">
    <source>
        <dbReference type="ARBA" id="ARBA00000085"/>
    </source>
</evidence>
<feature type="domain" description="Histidine kinase" evidence="7">
    <location>
        <begin position="622"/>
        <end position="833"/>
    </location>
</feature>
<dbReference type="InterPro" id="IPR004358">
    <property type="entry name" value="Sig_transdc_His_kin-like_C"/>
</dbReference>
<dbReference type="PRINTS" id="PR00344">
    <property type="entry name" value="BCTRLSENSOR"/>
</dbReference>
<feature type="domain" description="PAC" evidence="9">
    <location>
        <begin position="314"/>
        <end position="366"/>
    </location>
</feature>
<dbReference type="Proteomes" id="UP000010471">
    <property type="component" value="Chromosome"/>
</dbReference>